<sequence>MCLLLCNQRGVRDDQANNIYKHGRKSYQYDWFYHSKAWKKLREIALDRDNYLCQMCLREDIITDAKIVHHIIYVDEDFNKALDLDNLMSVCYSCHNKIHANDNDKSNLKKIRVLKFK</sequence>
<proteinExistence type="inferred from homology"/>
<dbReference type="GO" id="GO:0005829">
    <property type="term" value="C:cytosol"/>
    <property type="evidence" value="ECO:0007669"/>
    <property type="project" value="TreeGrafter"/>
</dbReference>
<dbReference type="Pfam" id="PF01844">
    <property type="entry name" value="HNH"/>
    <property type="match status" value="1"/>
</dbReference>
<feature type="domain" description="HNH nuclease" evidence="5">
    <location>
        <begin position="40"/>
        <end position="96"/>
    </location>
</feature>
<reference evidence="6 7" key="1">
    <citation type="submission" date="2018-06" db="EMBL/GenBank/DDBJ databases">
        <authorList>
            <consortium name="Pathogen Informatics"/>
            <person name="Doyle S."/>
        </authorList>
    </citation>
    <scope>NUCLEOTIDE SEQUENCE [LARGE SCALE GENOMIC DNA]</scope>
    <source>
        <strain evidence="6 7">NCTC10702</strain>
    </source>
</reference>
<evidence type="ECO:0000256" key="1">
    <source>
        <dbReference type="ARBA" id="ARBA00022722"/>
    </source>
</evidence>
<evidence type="ECO:0000313" key="6">
    <source>
        <dbReference type="EMBL" id="SUL31771.1"/>
    </source>
</evidence>
<evidence type="ECO:0000256" key="3">
    <source>
        <dbReference type="ARBA" id="ARBA00038412"/>
    </source>
</evidence>
<protein>
    <recommendedName>
        <fullName evidence="4">Putative HNH nuclease YajD</fullName>
    </recommendedName>
</protein>
<dbReference type="InterPro" id="IPR003615">
    <property type="entry name" value="HNH_nuc"/>
</dbReference>
<dbReference type="GO" id="GO:0016787">
    <property type="term" value="F:hydrolase activity"/>
    <property type="evidence" value="ECO:0007669"/>
    <property type="project" value="UniProtKB-KW"/>
</dbReference>
<evidence type="ECO:0000256" key="4">
    <source>
        <dbReference type="ARBA" id="ARBA00040194"/>
    </source>
</evidence>
<evidence type="ECO:0000259" key="5">
    <source>
        <dbReference type="SMART" id="SM00507"/>
    </source>
</evidence>
<dbReference type="SMART" id="SM00507">
    <property type="entry name" value="HNHc"/>
    <property type="match status" value="1"/>
</dbReference>
<keyword evidence="2" id="KW-0378">Hydrolase</keyword>
<dbReference type="InterPro" id="IPR002711">
    <property type="entry name" value="HNH"/>
</dbReference>
<dbReference type="EMBL" id="UHBY01000003">
    <property type="protein sequence ID" value="SUL31771.1"/>
    <property type="molecule type" value="Genomic_DNA"/>
</dbReference>
<keyword evidence="6" id="KW-0255">Endonuclease</keyword>
<evidence type="ECO:0000313" key="7">
    <source>
        <dbReference type="Proteomes" id="UP000254116"/>
    </source>
</evidence>
<dbReference type="AlphaFoldDB" id="A0A380ECL6"/>
<dbReference type="Gene3D" id="1.10.30.50">
    <property type="match status" value="1"/>
</dbReference>
<accession>A0A380ECL6</accession>
<name>A0A380ECL6_STAAU</name>
<dbReference type="GO" id="GO:0004519">
    <property type="term" value="F:endonuclease activity"/>
    <property type="evidence" value="ECO:0007669"/>
    <property type="project" value="UniProtKB-KW"/>
</dbReference>
<gene>
    <name evidence="6" type="ORF">NCTC10702_00607</name>
</gene>
<comment type="similarity">
    <text evidence="3">Belongs to the HNH nuclease family.</text>
</comment>
<dbReference type="GO" id="GO:0008270">
    <property type="term" value="F:zinc ion binding"/>
    <property type="evidence" value="ECO:0007669"/>
    <property type="project" value="InterPro"/>
</dbReference>
<keyword evidence="1" id="KW-0540">Nuclease</keyword>
<dbReference type="Proteomes" id="UP000254116">
    <property type="component" value="Unassembled WGS sequence"/>
</dbReference>
<dbReference type="PANTHER" id="PTHR41286:SF1">
    <property type="entry name" value="HNH NUCLEASE YAJD-RELATED"/>
    <property type="match status" value="1"/>
</dbReference>
<organism evidence="6 7">
    <name type="scientific">Staphylococcus aureus</name>
    <dbReference type="NCBI Taxonomy" id="1280"/>
    <lineage>
        <taxon>Bacteria</taxon>
        <taxon>Bacillati</taxon>
        <taxon>Bacillota</taxon>
        <taxon>Bacilli</taxon>
        <taxon>Bacillales</taxon>
        <taxon>Staphylococcaceae</taxon>
        <taxon>Staphylococcus</taxon>
    </lineage>
</organism>
<dbReference type="PANTHER" id="PTHR41286">
    <property type="entry name" value="HNH NUCLEASE YAJD-RELATED"/>
    <property type="match status" value="1"/>
</dbReference>
<evidence type="ECO:0000256" key="2">
    <source>
        <dbReference type="ARBA" id="ARBA00022801"/>
    </source>
</evidence>
<dbReference type="GO" id="GO:0003676">
    <property type="term" value="F:nucleic acid binding"/>
    <property type="evidence" value="ECO:0007669"/>
    <property type="project" value="InterPro"/>
</dbReference>
<dbReference type="CDD" id="cd00085">
    <property type="entry name" value="HNHc"/>
    <property type="match status" value="1"/>
</dbReference>